<dbReference type="Proteomes" id="UP001295423">
    <property type="component" value="Unassembled WGS sequence"/>
</dbReference>
<keyword evidence="2" id="KW-1185">Reference proteome</keyword>
<comment type="caution">
    <text evidence="1">The sequence shown here is derived from an EMBL/GenBank/DDBJ whole genome shotgun (WGS) entry which is preliminary data.</text>
</comment>
<evidence type="ECO:0000313" key="2">
    <source>
        <dbReference type="Proteomes" id="UP001295423"/>
    </source>
</evidence>
<protein>
    <submittedName>
        <fullName evidence="1">Uncharacterized protein</fullName>
    </submittedName>
</protein>
<reference evidence="1" key="1">
    <citation type="submission" date="2023-08" db="EMBL/GenBank/DDBJ databases">
        <authorList>
            <person name="Audoor S."/>
            <person name="Bilcke G."/>
        </authorList>
    </citation>
    <scope>NUCLEOTIDE SEQUENCE</scope>
</reference>
<name>A0AAD2FF82_9STRA</name>
<accession>A0AAD2FF82</accession>
<dbReference type="AlphaFoldDB" id="A0AAD2FF82"/>
<proteinExistence type="predicted"/>
<evidence type="ECO:0000313" key="1">
    <source>
        <dbReference type="EMBL" id="CAJ1934560.1"/>
    </source>
</evidence>
<sequence>MVPEYKYPLPQILGIMIAGKADVFSIRDWLFRHHRLFDKLVIVDGSKSDYIANLAKSHYHQNVVVLKEETLQLTTISDQTLRGPAMTVLGNPVGSWIMICHADEFWTIDPRRLVMENDKEEDQNGWTNETQKHNVLRFPVLTASPYESRYQMEVEKIKADPKYWQEGDFHILHASNMTHGYKSSSNLVRDYFENRIFRWQDGMAWGTRNGLVVPEHIPLGQKIRYYRDAFFVHFKLHDFSADGSFKGKSGGFKNSNLRTGTRDERAEGWMGSFLDVSYPEQVAQFPPRNMESALLERCVEFANRRWPCELGWNVNATFT</sequence>
<gene>
    <name evidence="1" type="ORF">CYCCA115_LOCUS3900</name>
</gene>
<organism evidence="1 2">
    <name type="scientific">Cylindrotheca closterium</name>
    <dbReference type="NCBI Taxonomy" id="2856"/>
    <lineage>
        <taxon>Eukaryota</taxon>
        <taxon>Sar</taxon>
        <taxon>Stramenopiles</taxon>
        <taxon>Ochrophyta</taxon>
        <taxon>Bacillariophyta</taxon>
        <taxon>Bacillariophyceae</taxon>
        <taxon>Bacillariophycidae</taxon>
        <taxon>Bacillariales</taxon>
        <taxon>Bacillariaceae</taxon>
        <taxon>Cylindrotheca</taxon>
    </lineage>
</organism>
<dbReference type="EMBL" id="CAKOGP040000336">
    <property type="protein sequence ID" value="CAJ1934560.1"/>
    <property type="molecule type" value="Genomic_DNA"/>
</dbReference>